<protein>
    <submittedName>
        <fullName evidence="1">Uncharacterized protein</fullName>
    </submittedName>
</protein>
<dbReference type="AlphaFoldDB" id="A0AAJ0CXP6"/>
<dbReference type="EMBL" id="JASWJB010000012">
    <property type="protein sequence ID" value="KAK2612791.1"/>
    <property type="molecule type" value="Genomic_DNA"/>
</dbReference>
<gene>
    <name evidence="1" type="ORF">QQS21_001243</name>
</gene>
<evidence type="ECO:0000313" key="2">
    <source>
        <dbReference type="Proteomes" id="UP001251528"/>
    </source>
</evidence>
<evidence type="ECO:0000313" key="1">
    <source>
        <dbReference type="EMBL" id="KAK2612791.1"/>
    </source>
</evidence>
<keyword evidence="2" id="KW-1185">Reference proteome</keyword>
<accession>A0AAJ0CXP6</accession>
<comment type="caution">
    <text evidence="1">The sequence shown here is derived from an EMBL/GenBank/DDBJ whole genome shotgun (WGS) entry which is preliminary data.</text>
</comment>
<proteinExistence type="predicted"/>
<sequence length="122" mass="13182">MAGPGHSAPWRLACLAPGFVIRGHGSAPLALVALIVSRLRGHSSPATSTLHASKTRFREVESFVASPSPGPPPPRPKQYADLYADLIADMFASDDAVRRYVAQLVPQNFRKTIISYLTSWLG</sequence>
<name>A0AAJ0CXP6_9HYPO</name>
<reference evidence="1" key="1">
    <citation type="submission" date="2023-06" db="EMBL/GenBank/DDBJ databases">
        <title>Conoideocrella luteorostrata (Hypocreales: Clavicipitaceae), a potential biocontrol fungus for elongate hemlock scale in United States Christmas tree production areas.</title>
        <authorList>
            <person name="Barrett H."/>
            <person name="Lovett B."/>
            <person name="Macias A.M."/>
            <person name="Stajich J.E."/>
            <person name="Kasson M.T."/>
        </authorList>
    </citation>
    <scope>NUCLEOTIDE SEQUENCE</scope>
    <source>
        <strain evidence="1">ARSEF 14590</strain>
    </source>
</reference>
<dbReference type="Proteomes" id="UP001251528">
    <property type="component" value="Unassembled WGS sequence"/>
</dbReference>
<organism evidence="1 2">
    <name type="scientific">Conoideocrella luteorostrata</name>
    <dbReference type="NCBI Taxonomy" id="1105319"/>
    <lineage>
        <taxon>Eukaryota</taxon>
        <taxon>Fungi</taxon>
        <taxon>Dikarya</taxon>
        <taxon>Ascomycota</taxon>
        <taxon>Pezizomycotina</taxon>
        <taxon>Sordariomycetes</taxon>
        <taxon>Hypocreomycetidae</taxon>
        <taxon>Hypocreales</taxon>
        <taxon>Clavicipitaceae</taxon>
        <taxon>Conoideocrella</taxon>
    </lineage>
</organism>